<feature type="domain" description="DUF1648" evidence="2">
    <location>
        <begin position="21"/>
        <end position="67"/>
    </location>
</feature>
<gene>
    <name evidence="3" type="ORF">U725_02573</name>
</gene>
<dbReference type="InterPro" id="IPR012867">
    <property type="entry name" value="DUF1648"/>
</dbReference>
<sequence>MKFLILIDRIYSKIMIFFLLLVIPFTAFSVYLYLNLPNIIPVQFGLRFEPSNWGNKATIFIFPLIFLILPTFMSRKSISSQEKLLTRSASAEIITIVLLTFLLIMMIGVYYLYFKML</sequence>
<accession>A0A084A7G5</accession>
<name>A0A084A7G5_LACLC</name>
<comment type="caution">
    <text evidence="3">The sequence shown here is derived from an EMBL/GenBank/DDBJ whole genome shotgun (WGS) entry which is preliminary data.</text>
</comment>
<proteinExistence type="predicted"/>
<protein>
    <recommendedName>
        <fullName evidence="2">DUF1648 domain-containing protein</fullName>
    </recommendedName>
</protein>
<evidence type="ECO:0000259" key="2">
    <source>
        <dbReference type="Pfam" id="PF07853"/>
    </source>
</evidence>
<dbReference type="AlphaFoldDB" id="A0A084A7G5"/>
<feature type="transmembrane region" description="Helical" evidence="1">
    <location>
        <begin position="93"/>
        <end position="113"/>
    </location>
</feature>
<evidence type="ECO:0000313" key="4">
    <source>
        <dbReference type="Proteomes" id="UP000028401"/>
    </source>
</evidence>
<reference evidence="3 4" key="1">
    <citation type="submission" date="2014-06" db="EMBL/GenBank/DDBJ databases">
        <title>Draft genome sequence of the putrescine producing strain Lactococcus lactis subsp cremoris GE214.</title>
        <authorList>
            <person name="Ladero V."/>
            <person name="Linares D.M."/>
            <person name="del Rio B."/>
            <person name="Mayo B."/>
            <person name="Martin M.C."/>
            <person name="Fernandez M."/>
            <person name="Alvarez M.A."/>
        </authorList>
    </citation>
    <scope>NUCLEOTIDE SEQUENCE [LARGE SCALE GENOMIC DNA]</scope>
    <source>
        <strain evidence="3 4">GE214</strain>
    </source>
</reference>
<organism evidence="3 4">
    <name type="scientific">Lactococcus cremoris subsp. cremoris GE214</name>
    <dbReference type="NCBI Taxonomy" id="1415168"/>
    <lineage>
        <taxon>Bacteria</taxon>
        <taxon>Bacillati</taxon>
        <taxon>Bacillota</taxon>
        <taxon>Bacilli</taxon>
        <taxon>Lactobacillales</taxon>
        <taxon>Streptococcaceae</taxon>
        <taxon>Lactococcus</taxon>
        <taxon>Lactococcus cremoris subsp. cremoris</taxon>
    </lineage>
</organism>
<evidence type="ECO:0000256" key="1">
    <source>
        <dbReference type="SAM" id="Phobius"/>
    </source>
</evidence>
<keyword evidence="1" id="KW-1133">Transmembrane helix</keyword>
<dbReference type="Proteomes" id="UP000028401">
    <property type="component" value="Unassembled WGS sequence"/>
</dbReference>
<dbReference type="Pfam" id="PF07853">
    <property type="entry name" value="DUF1648"/>
    <property type="match status" value="1"/>
</dbReference>
<feature type="transmembrane region" description="Helical" evidence="1">
    <location>
        <begin position="12"/>
        <end position="33"/>
    </location>
</feature>
<evidence type="ECO:0000313" key="3">
    <source>
        <dbReference type="EMBL" id="KEY61244.1"/>
    </source>
</evidence>
<dbReference type="EMBL" id="AZSI01000204">
    <property type="protein sequence ID" value="KEY61244.1"/>
    <property type="molecule type" value="Genomic_DNA"/>
</dbReference>
<keyword evidence="1" id="KW-0472">Membrane</keyword>
<feature type="transmembrane region" description="Helical" evidence="1">
    <location>
        <begin position="53"/>
        <end position="72"/>
    </location>
</feature>
<keyword evidence="1" id="KW-0812">Transmembrane</keyword>